<protein>
    <submittedName>
        <fullName evidence="2">Uncharacterized protein</fullName>
    </submittedName>
</protein>
<dbReference type="EMBL" id="NESQ01000339">
    <property type="protein sequence ID" value="PUU73849.1"/>
    <property type="molecule type" value="Genomic_DNA"/>
</dbReference>
<accession>A0A2T6ZEE5</accession>
<comment type="caution">
    <text evidence="2">The sequence shown here is derived from an EMBL/GenBank/DDBJ whole genome shotgun (WGS) entry which is preliminary data.</text>
</comment>
<keyword evidence="1" id="KW-0812">Transmembrane</keyword>
<organism evidence="2 3">
    <name type="scientific">Tuber borchii</name>
    <name type="common">White truffle</name>
    <dbReference type="NCBI Taxonomy" id="42251"/>
    <lineage>
        <taxon>Eukaryota</taxon>
        <taxon>Fungi</taxon>
        <taxon>Dikarya</taxon>
        <taxon>Ascomycota</taxon>
        <taxon>Pezizomycotina</taxon>
        <taxon>Pezizomycetes</taxon>
        <taxon>Pezizales</taxon>
        <taxon>Tuberaceae</taxon>
        <taxon>Tuber</taxon>
    </lineage>
</organism>
<reference evidence="2 3" key="1">
    <citation type="submission" date="2017-04" db="EMBL/GenBank/DDBJ databases">
        <title>Draft genome sequence of Tuber borchii Vittad., a whitish edible truffle.</title>
        <authorList>
            <consortium name="DOE Joint Genome Institute"/>
            <person name="Murat C."/>
            <person name="Kuo A."/>
            <person name="Barry K.W."/>
            <person name="Clum A."/>
            <person name="Dockter R.B."/>
            <person name="Fauchery L."/>
            <person name="Iotti M."/>
            <person name="Kohler A."/>
            <person name="Labutti K."/>
            <person name="Lindquist E.A."/>
            <person name="Lipzen A."/>
            <person name="Ohm R.A."/>
            <person name="Wang M."/>
            <person name="Grigoriev I.V."/>
            <person name="Zambonelli A."/>
            <person name="Martin F.M."/>
        </authorList>
    </citation>
    <scope>NUCLEOTIDE SEQUENCE [LARGE SCALE GENOMIC DNA]</scope>
    <source>
        <strain evidence="2 3">Tbo3840</strain>
    </source>
</reference>
<dbReference type="AlphaFoldDB" id="A0A2T6ZEE5"/>
<feature type="transmembrane region" description="Helical" evidence="1">
    <location>
        <begin position="136"/>
        <end position="158"/>
    </location>
</feature>
<dbReference type="Proteomes" id="UP000244722">
    <property type="component" value="Unassembled WGS sequence"/>
</dbReference>
<keyword evidence="1" id="KW-0472">Membrane</keyword>
<evidence type="ECO:0000313" key="3">
    <source>
        <dbReference type="Proteomes" id="UP000244722"/>
    </source>
</evidence>
<sequence length="200" mass="22425">MYRKSILLAANRPVKDQHPWLPLSENLEPSSTLLTDIAINYSQTVGTASTAGGGMLSPRGNRVLTYPALPAATYRLLRNSLGDSYRLVSTHHLLHLVLVVKFPAAYVRIDFVEDMLSLLVYVLELARMTTSLDYSYFLGINIWPSAATLLMGLCWGSLFENPIHCSQSCLLKPPPRQLLTFSQRILLPVARMYSYYAYPS</sequence>
<keyword evidence="1" id="KW-1133">Transmembrane helix</keyword>
<evidence type="ECO:0000256" key="1">
    <source>
        <dbReference type="SAM" id="Phobius"/>
    </source>
</evidence>
<gene>
    <name evidence="2" type="ORF">B9Z19DRAFT_1134312</name>
</gene>
<name>A0A2T6ZEE5_TUBBO</name>
<evidence type="ECO:0000313" key="2">
    <source>
        <dbReference type="EMBL" id="PUU73849.1"/>
    </source>
</evidence>
<keyword evidence="3" id="KW-1185">Reference proteome</keyword>
<proteinExistence type="predicted"/>